<evidence type="ECO:0000256" key="4">
    <source>
        <dbReference type="ARBA" id="ARBA00022692"/>
    </source>
</evidence>
<dbReference type="Pfam" id="PF01098">
    <property type="entry name" value="FTSW_RODA_SPOVE"/>
    <property type="match status" value="1"/>
</dbReference>
<evidence type="ECO:0000313" key="18">
    <source>
        <dbReference type="Proteomes" id="UP001628220"/>
    </source>
</evidence>
<evidence type="ECO:0000256" key="5">
    <source>
        <dbReference type="ARBA" id="ARBA00022960"/>
    </source>
</evidence>
<keyword evidence="5" id="KW-0133">Cell shape</keyword>
<dbReference type="EMBL" id="BAAFSF010000004">
    <property type="protein sequence ID" value="GAB1252193.1"/>
    <property type="molecule type" value="Genomic_DNA"/>
</dbReference>
<evidence type="ECO:0000256" key="2">
    <source>
        <dbReference type="ARBA" id="ARBA00022676"/>
    </source>
</evidence>
<evidence type="ECO:0000256" key="6">
    <source>
        <dbReference type="ARBA" id="ARBA00022984"/>
    </source>
</evidence>
<gene>
    <name evidence="17" type="ORF">Tsumi_12990</name>
</gene>
<evidence type="ECO:0000256" key="13">
    <source>
        <dbReference type="ARBA" id="ARBA00041418"/>
    </source>
</evidence>
<evidence type="ECO:0000256" key="12">
    <source>
        <dbReference type="ARBA" id="ARBA00041185"/>
    </source>
</evidence>
<feature type="transmembrane region" description="Helical" evidence="16">
    <location>
        <begin position="166"/>
        <end position="182"/>
    </location>
</feature>
<evidence type="ECO:0000256" key="14">
    <source>
        <dbReference type="ARBA" id="ARBA00044770"/>
    </source>
</evidence>
<feature type="transmembrane region" description="Helical" evidence="16">
    <location>
        <begin position="144"/>
        <end position="160"/>
    </location>
</feature>
<evidence type="ECO:0000256" key="10">
    <source>
        <dbReference type="ARBA" id="ARBA00033270"/>
    </source>
</evidence>
<dbReference type="RefSeq" id="WP_411915954.1">
    <property type="nucleotide sequence ID" value="NZ_BAAFSF010000004.1"/>
</dbReference>
<evidence type="ECO:0000256" key="8">
    <source>
        <dbReference type="ARBA" id="ARBA00023136"/>
    </source>
</evidence>
<name>A0ABQ0E3G5_9PORP</name>
<evidence type="ECO:0000313" key="17">
    <source>
        <dbReference type="EMBL" id="GAB1252193.1"/>
    </source>
</evidence>
<evidence type="ECO:0000256" key="11">
    <source>
        <dbReference type="ARBA" id="ARBA00038053"/>
    </source>
</evidence>
<dbReference type="PANTHER" id="PTHR30474">
    <property type="entry name" value="CELL CYCLE PROTEIN"/>
    <property type="match status" value="1"/>
</dbReference>
<evidence type="ECO:0000256" key="3">
    <source>
        <dbReference type="ARBA" id="ARBA00022679"/>
    </source>
</evidence>
<dbReference type="InterPro" id="IPR001182">
    <property type="entry name" value="FtsW/RodA"/>
</dbReference>
<accession>A0ABQ0E3G5</accession>
<feature type="transmembrane region" description="Helical" evidence="16">
    <location>
        <begin position="12"/>
        <end position="31"/>
    </location>
</feature>
<comment type="subcellular location">
    <subcellularLocation>
        <location evidence="1">Membrane</location>
        <topology evidence="1">Multi-pass membrane protein</topology>
    </subcellularLocation>
</comment>
<keyword evidence="4 16" id="KW-0812">Transmembrane</keyword>
<feature type="transmembrane region" description="Helical" evidence="16">
    <location>
        <begin position="305"/>
        <end position="327"/>
    </location>
</feature>
<feature type="transmembrane region" description="Helical" evidence="16">
    <location>
        <begin position="339"/>
        <end position="358"/>
    </location>
</feature>
<comment type="catalytic activity">
    <reaction evidence="15">
        <text>[GlcNAc-(1-&gt;4)-Mur2Ac(oyl-L-Ala-gamma-D-Glu-L-Lys-D-Ala-D-Ala)](n)-di-trans,octa-cis-undecaprenyl diphosphate + beta-D-GlcNAc-(1-&gt;4)-Mur2Ac(oyl-L-Ala-gamma-D-Glu-L-Lys-D-Ala-D-Ala)-di-trans,octa-cis-undecaprenyl diphosphate = [GlcNAc-(1-&gt;4)-Mur2Ac(oyl-L-Ala-gamma-D-Glu-L-Lys-D-Ala-D-Ala)](n+1)-di-trans,octa-cis-undecaprenyl diphosphate + di-trans,octa-cis-undecaprenyl diphosphate + H(+)</text>
        <dbReference type="Rhea" id="RHEA:23708"/>
        <dbReference type="Rhea" id="RHEA-COMP:9602"/>
        <dbReference type="Rhea" id="RHEA-COMP:9603"/>
        <dbReference type="ChEBI" id="CHEBI:15378"/>
        <dbReference type="ChEBI" id="CHEBI:58405"/>
        <dbReference type="ChEBI" id="CHEBI:60033"/>
        <dbReference type="ChEBI" id="CHEBI:78435"/>
        <dbReference type="EC" id="2.4.99.28"/>
    </reaction>
</comment>
<feature type="transmembrane region" description="Helical" evidence="16">
    <location>
        <begin position="120"/>
        <end position="137"/>
    </location>
</feature>
<keyword evidence="7 16" id="KW-1133">Transmembrane helix</keyword>
<keyword evidence="8 16" id="KW-0472">Membrane</keyword>
<reference evidence="17 18" key="1">
    <citation type="journal article" date="2025" name="Int. J. Syst. Evol. Microbiol.">
        <title>Desulfovibrio falkowii sp. nov., Porphyromonas miyakawae sp. nov., Mediterraneibacter flintii sp. nov. and Owariibacterium komagatae gen. nov., sp. nov., isolated from human faeces.</title>
        <authorList>
            <person name="Hamaguchi T."/>
            <person name="Ohara M."/>
            <person name="Hisatomi A."/>
            <person name="Sekiguchi K."/>
            <person name="Takeda J.I."/>
            <person name="Ueyama J."/>
            <person name="Ito M."/>
            <person name="Nishiwaki H."/>
            <person name="Ogi T."/>
            <person name="Hirayama M."/>
            <person name="Ohkuma M."/>
            <person name="Sakamoto M."/>
            <person name="Ohno K."/>
        </authorList>
    </citation>
    <scope>NUCLEOTIDE SEQUENCE [LARGE SCALE GENOMIC DNA]</scope>
    <source>
        <strain evidence="17 18">13CB11C</strain>
    </source>
</reference>
<comment type="caution">
    <text evidence="17">The sequence shown here is derived from an EMBL/GenBank/DDBJ whole genome shotgun (WGS) entry which is preliminary data.</text>
</comment>
<feature type="transmembrane region" description="Helical" evidence="16">
    <location>
        <begin position="189"/>
        <end position="209"/>
    </location>
</feature>
<proteinExistence type="inferred from homology"/>
<keyword evidence="3" id="KW-0808">Transferase</keyword>
<keyword evidence="6" id="KW-0573">Peptidoglycan synthesis</keyword>
<organism evidence="17 18">
    <name type="scientific">Porphyromonas miyakawae</name>
    <dbReference type="NCBI Taxonomy" id="3137470"/>
    <lineage>
        <taxon>Bacteria</taxon>
        <taxon>Pseudomonadati</taxon>
        <taxon>Bacteroidota</taxon>
        <taxon>Bacteroidia</taxon>
        <taxon>Bacteroidales</taxon>
        <taxon>Porphyromonadaceae</taxon>
        <taxon>Porphyromonas</taxon>
    </lineage>
</organism>
<feature type="transmembrane region" description="Helical" evidence="16">
    <location>
        <begin position="51"/>
        <end position="69"/>
    </location>
</feature>
<feature type="transmembrane region" description="Helical" evidence="16">
    <location>
        <begin position="81"/>
        <end position="100"/>
    </location>
</feature>
<evidence type="ECO:0000256" key="7">
    <source>
        <dbReference type="ARBA" id="ARBA00022989"/>
    </source>
</evidence>
<evidence type="ECO:0000256" key="1">
    <source>
        <dbReference type="ARBA" id="ARBA00004141"/>
    </source>
</evidence>
<dbReference type="PANTHER" id="PTHR30474:SF2">
    <property type="entry name" value="PEPTIDOGLYCAN GLYCOSYLTRANSFERASE FTSW-RELATED"/>
    <property type="match status" value="1"/>
</dbReference>
<sequence length="432" mass="48337">MEKEQSYGFRNLFRGDLGLWGIYFFFVLLSIVEGFSASGQEIYKSGDMMPIVKHILIIIGSTVIAIIASRIKWKYIKNMHFWLYGIAVLLAFLTLLMGKTTNGAQRWIRIMGISIQPSEILKLAILFLGAYFLGAPIRMPKKQAFWFFIVFTLISVALIVSQSGSTSVLIVLFAWTLCFISLPPLKPFLQLTGVGLVSVLLLVLILPMLPNSMIEHMGRAKTWMARVEKDYGGLTKEEYYALSPKERDDLKYCITDDNLQKNYAKIAIARGGTSPIGVLPGNSRGRDYLPESKNDFIYAIIIEEWGPILGVLGVPILYLFFFFRIAAWGKRALLKQQRLLLYGFGVLFTAQALLNLAVASGLLPVTGQTLPLISKGGSSYICMAFGFGLMVGLTRIIKEENALLAKKREIDEMQAQQLKTTNPEENNLTQLS</sequence>
<protein>
    <recommendedName>
        <fullName evidence="12">Probable peptidoglycan glycosyltransferase FtsW</fullName>
        <ecNumber evidence="14">2.4.99.28</ecNumber>
    </recommendedName>
    <alternativeName>
        <fullName evidence="13">Cell division protein FtsW</fullName>
    </alternativeName>
    <alternativeName>
        <fullName evidence="10">Cell wall polymerase</fullName>
    </alternativeName>
    <alternativeName>
        <fullName evidence="9">Peptidoglycan polymerase</fullName>
    </alternativeName>
</protein>
<keyword evidence="18" id="KW-1185">Reference proteome</keyword>
<dbReference type="Proteomes" id="UP001628220">
    <property type="component" value="Unassembled WGS sequence"/>
</dbReference>
<dbReference type="EC" id="2.4.99.28" evidence="14"/>
<evidence type="ECO:0000256" key="9">
    <source>
        <dbReference type="ARBA" id="ARBA00032370"/>
    </source>
</evidence>
<evidence type="ECO:0000256" key="16">
    <source>
        <dbReference type="SAM" id="Phobius"/>
    </source>
</evidence>
<feature type="transmembrane region" description="Helical" evidence="16">
    <location>
        <begin position="378"/>
        <end position="397"/>
    </location>
</feature>
<comment type="similarity">
    <text evidence="11">Belongs to the SEDS family. FtsW subfamily.</text>
</comment>
<evidence type="ECO:0000256" key="15">
    <source>
        <dbReference type="ARBA" id="ARBA00049902"/>
    </source>
</evidence>
<keyword evidence="2" id="KW-0328">Glycosyltransferase</keyword>